<dbReference type="Proteomes" id="UP000606776">
    <property type="component" value="Unassembled WGS sequence"/>
</dbReference>
<evidence type="ECO:0000313" key="2">
    <source>
        <dbReference type="Proteomes" id="UP000606776"/>
    </source>
</evidence>
<protein>
    <submittedName>
        <fullName evidence="1">Uncharacterized protein</fullName>
    </submittedName>
</protein>
<dbReference type="RefSeq" id="WP_096566711.1">
    <property type="nucleotide sequence ID" value="NZ_JADEWB010000062.1"/>
</dbReference>
<dbReference type="EMBL" id="JADEWB010000062">
    <property type="protein sequence ID" value="MBE9236803.1"/>
    <property type="molecule type" value="Genomic_DNA"/>
</dbReference>
<accession>A0ABR9VE90</accession>
<reference evidence="1 2" key="1">
    <citation type="submission" date="2020-10" db="EMBL/GenBank/DDBJ databases">
        <authorList>
            <person name="Castelo-Branco R."/>
            <person name="Eusebio N."/>
            <person name="Adriana R."/>
            <person name="Vieira A."/>
            <person name="Brugerolle De Fraissinette N."/>
            <person name="Rezende De Castro R."/>
            <person name="Schneider M.P."/>
            <person name="Vasconcelos V."/>
            <person name="Leao P.N."/>
        </authorList>
    </citation>
    <scope>NUCLEOTIDE SEQUENCE [LARGE SCALE GENOMIC DNA]</scope>
    <source>
        <strain evidence="1 2">LEGE 00250</strain>
    </source>
</reference>
<organism evidence="1 2">
    <name type="scientific">Sphaerospermopsis aphanizomenoides LEGE 00250</name>
    <dbReference type="NCBI Taxonomy" id="2777972"/>
    <lineage>
        <taxon>Bacteria</taxon>
        <taxon>Bacillati</taxon>
        <taxon>Cyanobacteriota</taxon>
        <taxon>Cyanophyceae</taxon>
        <taxon>Nostocales</taxon>
        <taxon>Aphanizomenonaceae</taxon>
        <taxon>Sphaerospermopsis</taxon>
        <taxon>Sphaerospermopsis aphanizomenoides</taxon>
    </lineage>
</organism>
<sequence>MLTNNEIERLKQAIIATVASPVIGSIEDYAWEAIFHYVKDIPLTDPALGRSKLLYDAVDIVTKTGWSLKSLQLSNLKIGSTFFFVIQRADIISKADQLGFPGLTELSPPEELGAAIIQHWNEKLITNQSLQGVENSYESILLKTIKGNEYVYCEYPLYPLDPTIFNWAWTVNKKTGKSGAGLQGGVGDNVDLVWYKNQKQLFKARIIPEAAVRINIQRTRLNPENYVKTILAALEMQNS</sequence>
<gene>
    <name evidence="1" type="ORF">IQ227_12385</name>
</gene>
<comment type="caution">
    <text evidence="1">The sequence shown here is derived from an EMBL/GenBank/DDBJ whole genome shotgun (WGS) entry which is preliminary data.</text>
</comment>
<name>A0ABR9VE90_9CYAN</name>
<proteinExistence type="predicted"/>
<keyword evidence="2" id="KW-1185">Reference proteome</keyword>
<evidence type="ECO:0000313" key="1">
    <source>
        <dbReference type="EMBL" id="MBE9236803.1"/>
    </source>
</evidence>